<protein>
    <submittedName>
        <fullName evidence="1">Uncharacterized protein</fullName>
    </submittedName>
</protein>
<dbReference type="AlphaFoldDB" id="E9G8K9"/>
<accession>E9G8K9</accession>
<dbReference type="KEGG" id="dpx:DAPPUDRAFT_315059"/>
<dbReference type="EMBL" id="GL732535">
    <property type="protein sequence ID" value="EFX83990.1"/>
    <property type="molecule type" value="Genomic_DNA"/>
</dbReference>
<keyword evidence="2" id="KW-1185">Reference proteome</keyword>
<evidence type="ECO:0000313" key="1">
    <source>
        <dbReference type="EMBL" id="EFX83990.1"/>
    </source>
</evidence>
<evidence type="ECO:0000313" key="2">
    <source>
        <dbReference type="Proteomes" id="UP000000305"/>
    </source>
</evidence>
<name>E9G8K9_DAPPU</name>
<gene>
    <name evidence="1" type="ORF">DAPPUDRAFT_315059</name>
</gene>
<dbReference type="InParanoid" id="E9G8K9"/>
<organism evidence="1 2">
    <name type="scientific">Daphnia pulex</name>
    <name type="common">Water flea</name>
    <dbReference type="NCBI Taxonomy" id="6669"/>
    <lineage>
        <taxon>Eukaryota</taxon>
        <taxon>Metazoa</taxon>
        <taxon>Ecdysozoa</taxon>
        <taxon>Arthropoda</taxon>
        <taxon>Crustacea</taxon>
        <taxon>Branchiopoda</taxon>
        <taxon>Diplostraca</taxon>
        <taxon>Cladocera</taxon>
        <taxon>Anomopoda</taxon>
        <taxon>Daphniidae</taxon>
        <taxon>Daphnia</taxon>
    </lineage>
</organism>
<dbReference type="Proteomes" id="UP000000305">
    <property type="component" value="Unassembled WGS sequence"/>
</dbReference>
<dbReference type="OrthoDB" id="6333033at2759"/>
<reference evidence="1 2" key="1">
    <citation type="journal article" date="2011" name="Science">
        <title>The ecoresponsive genome of Daphnia pulex.</title>
        <authorList>
            <person name="Colbourne J.K."/>
            <person name="Pfrender M.E."/>
            <person name="Gilbert D."/>
            <person name="Thomas W.K."/>
            <person name="Tucker A."/>
            <person name="Oakley T.H."/>
            <person name="Tokishita S."/>
            <person name="Aerts A."/>
            <person name="Arnold G.J."/>
            <person name="Basu M.K."/>
            <person name="Bauer D.J."/>
            <person name="Caceres C.E."/>
            <person name="Carmel L."/>
            <person name="Casola C."/>
            <person name="Choi J.H."/>
            <person name="Detter J.C."/>
            <person name="Dong Q."/>
            <person name="Dusheyko S."/>
            <person name="Eads B.D."/>
            <person name="Frohlich T."/>
            <person name="Geiler-Samerotte K.A."/>
            <person name="Gerlach D."/>
            <person name="Hatcher P."/>
            <person name="Jogdeo S."/>
            <person name="Krijgsveld J."/>
            <person name="Kriventseva E.V."/>
            <person name="Kultz D."/>
            <person name="Laforsch C."/>
            <person name="Lindquist E."/>
            <person name="Lopez J."/>
            <person name="Manak J.R."/>
            <person name="Muller J."/>
            <person name="Pangilinan J."/>
            <person name="Patwardhan R.P."/>
            <person name="Pitluck S."/>
            <person name="Pritham E.J."/>
            <person name="Rechtsteiner A."/>
            <person name="Rho M."/>
            <person name="Rogozin I.B."/>
            <person name="Sakarya O."/>
            <person name="Salamov A."/>
            <person name="Schaack S."/>
            <person name="Shapiro H."/>
            <person name="Shiga Y."/>
            <person name="Skalitzky C."/>
            <person name="Smith Z."/>
            <person name="Souvorov A."/>
            <person name="Sung W."/>
            <person name="Tang Z."/>
            <person name="Tsuchiya D."/>
            <person name="Tu H."/>
            <person name="Vos H."/>
            <person name="Wang M."/>
            <person name="Wolf Y.I."/>
            <person name="Yamagata H."/>
            <person name="Yamada T."/>
            <person name="Ye Y."/>
            <person name="Shaw J.R."/>
            <person name="Andrews J."/>
            <person name="Crease T.J."/>
            <person name="Tang H."/>
            <person name="Lucas S.M."/>
            <person name="Robertson H.M."/>
            <person name="Bork P."/>
            <person name="Koonin E.V."/>
            <person name="Zdobnov E.M."/>
            <person name="Grigoriev I.V."/>
            <person name="Lynch M."/>
            <person name="Boore J.L."/>
        </authorList>
    </citation>
    <scope>NUCLEOTIDE SEQUENCE [LARGE SCALE GENOMIC DNA]</scope>
</reference>
<dbReference type="HOGENOM" id="CLU_1760615_0_0_1"/>
<proteinExistence type="predicted"/>
<sequence length="148" mass="17136">MEDSIQSCQRSASDQFDIDIENAFAKISIIPNYPLLKEMSQPNMPTRYETVGILDGEVKSIENRASRQIENYFRLRNLSHWKWNDEILPDVLKCVYTTTNKDFATFLPIERNIWVSGYFLPCGLFVVCREIRLATDSDIEALAFYGIP</sequence>